<dbReference type="Proteomes" id="UP000635477">
    <property type="component" value="Unassembled WGS sequence"/>
</dbReference>
<dbReference type="EMBL" id="JABEYC010000145">
    <property type="protein sequence ID" value="KAF4981903.1"/>
    <property type="molecule type" value="Genomic_DNA"/>
</dbReference>
<comment type="caution">
    <text evidence="2">The sequence shown here is derived from an EMBL/GenBank/DDBJ whole genome shotgun (WGS) entry which is preliminary data.</text>
</comment>
<feature type="region of interest" description="Disordered" evidence="1">
    <location>
        <begin position="121"/>
        <end position="147"/>
    </location>
</feature>
<keyword evidence="3" id="KW-1185">Reference proteome</keyword>
<organism evidence="2 3">
    <name type="scientific">Fusarium zealandicum</name>
    <dbReference type="NCBI Taxonomy" id="1053134"/>
    <lineage>
        <taxon>Eukaryota</taxon>
        <taxon>Fungi</taxon>
        <taxon>Dikarya</taxon>
        <taxon>Ascomycota</taxon>
        <taxon>Pezizomycotina</taxon>
        <taxon>Sordariomycetes</taxon>
        <taxon>Hypocreomycetidae</taxon>
        <taxon>Hypocreales</taxon>
        <taxon>Nectriaceae</taxon>
        <taxon>Fusarium</taxon>
        <taxon>Fusarium staphyleae species complex</taxon>
    </lineage>
</organism>
<feature type="region of interest" description="Disordered" evidence="1">
    <location>
        <begin position="1"/>
        <end position="25"/>
    </location>
</feature>
<gene>
    <name evidence="2" type="ORF">FZEAL_2372</name>
</gene>
<dbReference type="AlphaFoldDB" id="A0A8H4URE8"/>
<evidence type="ECO:0000313" key="3">
    <source>
        <dbReference type="Proteomes" id="UP000635477"/>
    </source>
</evidence>
<reference evidence="2" key="2">
    <citation type="submission" date="2020-05" db="EMBL/GenBank/DDBJ databases">
        <authorList>
            <person name="Kim H.-S."/>
            <person name="Proctor R.H."/>
            <person name="Brown D.W."/>
        </authorList>
    </citation>
    <scope>NUCLEOTIDE SEQUENCE</scope>
    <source>
        <strain evidence="2">NRRL 22465</strain>
    </source>
</reference>
<feature type="compositionally biased region" description="Polar residues" evidence="1">
    <location>
        <begin position="9"/>
        <end position="19"/>
    </location>
</feature>
<evidence type="ECO:0000313" key="2">
    <source>
        <dbReference type="EMBL" id="KAF4981903.1"/>
    </source>
</evidence>
<proteinExistence type="predicted"/>
<name>A0A8H4URE8_9HYPO</name>
<feature type="region of interest" description="Disordered" evidence="1">
    <location>
        <begin position="51"/>
        <end position="73"/>
    </location>
</feature>
<protein>
    <submittedName>
        <fullName evidence="2">Uncharacterized protein</fullName>
    </submittedName>
</protein>
<sequence>MYNVPRGGTTATHDTQYETTPRKHPQIPITKLMWDTEIMFLQWLDLETHGAKPRHEKTQRSQNLDPDPEAREEERCRRHPIPCEALLDCPCVSHPSTAASIPWIHISLNPWTWTVTSPLGTPTPSAGATAGGAGTAEAASKPPQPMHRVGGMECAAAVATRGPRQASGSSKGNTVPAIGHPETPFRCFGGLQHGGTIEFLSLAVPFPFFSILGTPVGAGCACGVPHGFRNRIA</sequence>
<reference evidence="2" key="1">
    <citation type="journal article" date="2020" name="BMC Genomics">
        <title>Correction to: Identification and distribution of gene clusters required for synthesis of sphingolipid metabolism inhibitors in diverse species of the filamentous fungus Fusarium.</title>
        <authorList>
            <person name="Kim H.S."/>
            <person name="Lohmar J.M."/>
            <person name="Busman M."/>
            <person name="Brown D.W."/>
            <person name="Naumann T.A."/>
            <person name="Divon H.H."/>
            <person name="Lysoe E."/>
            <person name="Uhlig S."/>
            <person name="Proctor R.H."/>
        </authorList>
    </citation>
    <scope>NUCLEOTIDE SEQUENCE</scope>
    <source>
        <strain evidence="2">NRRL 22465</strain>
    </source>
</reference>
<accession>A0A8H4URE8</accession>
<evidence type="ECO:0000256" key="1">
    <source>
        <dbReference type="SAM" id="MobiDB-lite"/>
    </source>
</evidence>